<keyword evidence="4" id="KW-0732">Signal</keyword>
<protein>
    <submittedName>
        <fullName evidence="9">RND transporter</fullName>
    </submittedName>
</protein>
<feature type="compositionally biased region" description="Low complexity" evidence="3">
    <location>
        <begin position="385"/>
        <end position="414"/>
    </location>
</feature>
<feature type="region of interest" description="Disordered" evidence="3">
    <location>
        <begin position="23"/>
        <end position="45"/>
    </location>
</feature>
<evidence type="ECO:0000259" key="6">
    <source>
        <dbReference type="Pfam" id="PF25917"/>
    </source>
</evidence>
<dbReference type="InterPro" id="IPR058625">
    <property type="entry name" value="MdtA-like_BSH"/>
</dbReference>
<gene>
    <name evidence="9" type="ORF">SAJA_01520</name>
</gene>
<evidence type="ECO:0000259" key="7">
    <source>
        <dbReference type="Pfam" id="PF25944"/>
    </source>
</evidence>
<feature type="domain" description="Multidrug resistance protein MdtA-like alpha-helical hairpin" evidence="5">
    <location>
        <begin position="110"/>
        <end position="179"/>
    </location>
</feature>
<reference evidence="9 10" key="1">
    <citation type="submission" date="2013-10" db="EMBL/GenBank/DDBJ databases">
        <title>Salinisphaera japonica YTM-1 Genome Sequencing.</title>
        <authorList>
            <person name="Lai Q."/>
            <person name="Li C."/>
            <person name="Shao Z."/>
        </authorList>
    </citation>
    <scope>NUCLEOTIDE SEQUENCE [LARGE SCALE GENOMIC DNA]</scope>
    <source>
        <strain evidence="9 10">YTM-1</strain>
    </source>
</reference>
<dbReference type="InParanoid" id="A0A423Q1N0"/>
<organism evidence="9 10">
    <name type="scientific">Salinisphaera japonica YTM-1</name>
    <dbReference type="NCBI Taxonomy" id="1209778"/>
    <lineage>
        <taxon>Bacteria</taxon>
        <taxon>Pseudomonadati</taxon>
        <taxon>Pseudomonadota</taxon>
        <taxon>Gammaproteobacteria</taxon>
        <taxon>Salinisphaerales</taxon>
        <taxon>Salinisphaeraceae</taxon>
        <taxon>Salinisphaera</taxon>
    </lineage>
</organism>
<dbReference type="Gene3D" id="1.10.287.470">
    <property type="entry name" value="Helix hairpin bin"/>
    <property type="match status" value="1"/>
</dbReference>
<keyword evidence="10" id="KW-1185">Reference proteome</keyword>
<dbReference type="InterPro" id="IPR058624">
    <property type="entry name" value="MdtA-like_HH"/>
</dbReference>
<dbReference type="InterPro" id="IPR006143">
    <property type="entry name" value="RND_pump_MFP"/>
</dbReference>
<feature type="signal peptide" evidence="4">
    <location>
        <begin position="1"/>
        <end position="20"/>
    </location>
</feature>
<dbReference type="Gene3D" id="2.40.420.20">
    <property type="match status" value="1"/>
</dbReference>
<dbReference type="EMBL" id="AYKG01000002">
    <property type="protein sequence ID" value="ROO32318.1"/>
    <property type="molecule type" value="Genomic_DNA"/>
</dbReference>
<dbReference type="NCBIfam" id="TIGR01730">
    <property type="entry name" value="RND_mfp"/>
    <property type="match status" value="1"/>
</dbReference>
<evidence type="ECO:0000256" key="2">
    <source>
        <dbReference type="ARBA" id="ARBA00009477"/>
    </source>
</evidence>
<evidence type="ECO:0000313" key="10">
    <source>
        <dbReference type="Proteomes" id="UP000285310"/>
    </source>
</evidence>
<dbReference type="PANTHER" id="PTHR30158">
    <property type="entry name" value="ACRA/E-RELATED COMPONENT OF DRUG EFFLUX TRANSPORTER"/>
    <property type="match status" value="1"/>
</dbReference>
<feature type="domain" description="Multidrug resistance protein MdtA-like beta-barrel" evidence="7">
    <location>
        <begin position="215"/>
        <end position="305"/>
    </location>
</feature>
<feature type="region of interest" description="Disordered" evidence="3">
    <location>
        <begin position="366"/>
        <end position="414"/>
    </location>
</feature>
<evidence type="ECO:0000313" key="9">
    <source>
        <dbReference type="EMBL" id="ROO32318.1"/>
    </source>
</evidence>
<evidence type="ECO:0000256" key="4">
    <source>
        <dbReference type="SAM" id="SignalP"/>
    </source>
</evidence>
<dbReference type="PANTHER" id="PTHR30158:SF24">
    <property type="entry name" value="HLYD FAMILY SECRETION PROTEIN"/>
    <property type="match status" value="1"/>
</dbReference>
<evidence type="ECO:0000256" key="1">
    <source>
        <dbReference type="ARBA" id="ARBA00004519"/>
    </source>
</evidence>
<feature type="domain" description="Multidrug resistance protein MdtA-like C-terminal permuted SH3" evidence="8">
    <location>
        <begin position="309"/>
        <end position="369"/>
    </location>
</feature>
<dbReference type="InterPro" id="IPR058626">
    <property type="entry name" value="MdtA-like_b-barrel"/>
</dbReference>
<feature type="compositionally biased region" description="Gly residues" evidence="3">
    <location>
        <begin position="23"/>
        <end position="33"/>
    </location>
</feature>
<name>A0A423Q1N0_9GAMM</name>
<comment type="subcellular location">
    <subcellularLocation>
        <location evidence="1">Cell inner membrane</location>
        <topology evidence="1">Lipid-anchor</topology>
    </subcellularLocation>
</comment>
<dbReference type="PROSITE" id="PS51257">
    <property type="entry name" value="PROKAR_LIPOPROTEIN"/>
    <property type="match status" value="1"/>
</dbReference>
<dbReference type="AlphaFoldDB" id="A0A423Q1N0"/>
<comment type="caution">
    <text evidence="9">The sequence shown here is derived from an EMBL/GenBank/DDBJ whole genome shotgun (WGS) entry which is preliminary data.</text>
</comment>
<dbReference type="Pfam" id="PF25917">
    <property type="entry name" value="BSH_RND"/>
    <property type="match status" value="1"/>
</dbReference>
<dbReference type="InterPro" id="IPR058627">
    <property type="entry name" value="MdtA-like_C"/>
</dbReference>
<dbReference type="Pfam" id="PF25944">
    <property type="entry name" value="Beta-barrel_RND"/>
    <property type="match status" value="1"/>
</dbReference>
<sequence length="414" mass="43659">MTAFRALVVFSLTATLAACGGGEESSGGGGASKGGQSQKQPATKVSAVTVQPEAVQVYGEYPGRVQGKQTARIIGRVNGVLLAKNYQEGSIVHQGDLLFTIDPKPYRATVNQRKATLASAKASLENSRRIYNRTKRLYDANAVSEAERDQALSNFNSDQAAVQQAEANLESAQIDLGYTHVEAPITGVTSLRDIDLGSLVTANQTQLTTITQLDPVYVLFALPEDDAFARRKALAEMGKQTSDASTREATIITGTGDVFPYKGEVDFTQSTIDPDTGTVQLRAVVKNPENALMPGRYVRARIRIQTIEDALVIPNEAVSDSGQRVNVFVINQDGKATTQAVTLGPDTDSGRVITDGLEAGDQVITSGLGTLQPGMPVEVKSADTSSNKDSAAGGSAAGDNQKSSSNSSSAEDNQ</sequence>
<dbReference type="FunFam" id="2.40.420.20:FF:000001">
    <property type="entry name" value="Efflux RND transporter periplasmic adaptor subunit"/>
    <property type="match status" value="1"/>
</dbReference>
<dbReference type="Gene3D" id="2.40.50.100">
    <property type="match status" value="1"/>
</dbReference>
<proteinExistence type="inferred from homology"/>
<feature type="chain" id="PRO_5019032489" evidence="4">
    <location>
        <begin position="21"/>
        <end position="414"/>
    </location>
</feature>
<evidence type="ECO:0000259" key="5">
    <source>
        <dbReference type="Pfam" id="PF25876"/>
    </source>
</evidence>
<evidence type="ECO:0000256" key="3">
    <source>
        <dbReference type="SAM" id="MobiDB-lite"/>
    </source>
</evidence>
<evidence type="ECO:0000259" key="8">
    <source>
        <dbReference type="Pfam" id="PF25967"/>
    </source>
</evidence>
<comment type="similarity">
    <text evidence="2">Belongs to the membrane fusion protein (MFP) (TC 8.A.1) family.</text>
</comment>
<dbReference type="Gene3D" id="2.40.30.170">
    <property type="match status" value="1"/>
</dbReference>
<dbReference type="GO" id="GO:0005886">
    <property type="term" value="C:plasma membrane"/>
    <property type="evidence" value="ECO:0007669"/>
    <property type="project" value="UniProtKB-SubCell"/>
</dbReference>
<dbReference type="SUPFAM" id="SSF111369">
    <property type="entry name" value="HlyD-like secretion proteins"/>
    <property type="match status" value="1"/>
</dbReference>
<dbReference type="Proteomes" id="UP000285310">
    <property type="component" value="Unassembled WGS sequence"/>
</dbReference>
<dbReference type="Pfam" id="PF25876">
    <property type="entry name" value="HH_MFP_RND"/>
    <property type="match status" value="1"/>
</dbReference>
<accession>A0A423Q1N0</accession>
<dbReference type="GO" id="GO:0022857">
    <property type="term" value="F:transmembrane transporter activity"/>
    <property type="evidence" value="ECO:0007669"/>
    <property type="project" value="InterPro"/>
</dbReference>
<dbReference type="GO" id="GO:0046677">
    <property type="term" value="P:response to antibiotic"/>
    <property type="evidence" value="ECO:0007669"/>
    <property type="project" value="TreeGrafter"/>
</dbReference>
<dbReference type="Pfam" id="PF25967">
    <property type="entry name" value="RND-MFP_C"/>
    <property type="match status" value="1"/>
</dbReference>
<feature type="domain" description="Multidrug resistance protein MdtA-like barrel-sandwich hybrid" evidence="6">
    <location>
        <begin position="70"/>
        <end position="210"/>
    </location>
</feature>